<organism evidence="1 2">
    <name type="scientific">Schizopora paradoxa</name>
    <dbReference type="NCBI Taxonomy" id="27342"/>
    <lineage>
        <taxon>Eukaryota</taxon>
        <taxon>Fungi</taxon>
        <taxon>Dikarya</taxon>
        <taxon>Basidiomycota</taxon>
        <taxon>Agaricomycotina</taxon>
        <taxon>Agaricomycetes</taxon>
        <taxon>Hymenochaetales</taxon>
        <taxon>Schizoporaceae</taxon>
        <taxon>Schizopora</taxon>
    </lineage>
</organism>
<dbReference type="InParanoid" id="A0A0H2R5E9"/>
<proteinExistence type="predicted"/>
<evidence type="ECO:0000313" key="2">
    <source>
        <dbReference type="Proteomes" id="UP000053477"/>
    </source>
</evidence>
<evidence type="ECO:0000313" key="1">
    <source>
        <dbReference type="EMBL" id="KLO04703.1"/>
    </source>
</evidence>
<name>A0A0H2R5E9_9AGAM</name>
<dbReference type="Proteomes" id="UP000053477">
    <property type="component" value="Unassembled WGS sequence"/>
</dbReference>
<sequence length="161" mass="17623">MQRSVAKFQPSANTREGATSHLLSHVSFVEEMQKISQRTVHGNLCTLRVSRRTDCFSMIGISISNSSHFELVDIIFHGALVSGLMPVAIQYGVSQSAIRIDFVIPNDGANRPAHPGNIAPSRRERCDPYLRARSRVVACQLSQLEGVDLLSASIMIAITSC</sequence>
<keyword evidence="2" id="KW-1185">Reference proteome</keyword>
<gene>
    <name evidence="1" type="ORF">SCHPADRAFT_896827</name>
</gene>
<reference evidence="1 2" key="1">
    <citation type="submission" date="2015-04" db="EMBL/GenBank/DDBJ databases">
        <title>Complete genome sequence of Schizopora paradoxa KUC8140, a cosmopolitan wood degrader in East Asia.</title>
        <authorList>
            <consortium name="DOE Joint Genome Institute"/>
            <person name="Min B."/>
            <person name="Park H."/>
            <person name="Jang Y."/>
            <person name="Kim J.-J."/>
            <person name="Kim K.H."/>
            <person name="Pangilinan J."/>
            <person name="Lipzen A."/>
            <person name="Riley R."/>
            <person name="Grigoriev I.V."/>
            <person name="Spatafora J.W."/>
            <person name="Choi I.-G."/>
        </authorList>
    </citation>
    <scope>NUCLEOTIDE SEQUENCE [LARGE SCALE GENOMIC DNA]</scope>
    <source>
        <strain evidence="1 2">KUC8140</strain>
    </source>
</reference>
<dbReference type="EMBL" id="KQ086456">
    <property type="protein sequence ID" value="KLO04703.1"/>
    <property type="molecule type" value="Genomic_DNA"/>
</dbReference>
<dbReference type="AlphaFoldDB" id="A0A0H2R5E9"/>
<protein>
    <submittedName>
        <fullName evidence="1">Uncharacterized protein</fullName>
    </submittedName>
</protein>
<accession>A0A0H2R5E9</accession>